<proteinExistence type="predicted"/>
<dbReference type="STRING" id="91360.SAMN05660330_03956"/>
<dbReference type="OrthoDB" id="5431272at2"/>
<gene>
    <name evidence="1" type="ORF">SAMN05660330_03956</name>
</gene>
<dbReference type="RefSeq" id="WP_092225855.1">
    <property type="nucleotide sequence ID" value="NZ_FNJI01000044.1"/>
</dbReference>
<sequence length="100" mass="11535">MEYKKVCFMYRHKDYAIDGIRSALGLAVENMYSYGVVMDTEIDELDELTQESIEMLRDMEGDVYSTVPANVEKNGFEAITIEELGEKLREMTHIIPYGIK</sequence>
<name>A0A1H0VAF7_9BACT</name>
<evidence type="ECO:0000313" key="1">
    <source>
        <dbReference type="EMBL" id="SDP75353.1"/>
    </source>
</evidence>
<dbReference type="Proteomes" id="UP000199073">
    <property type="component" value="Unassembled WGS sequence"/>
</dbReference>
<dbReference type="EMBL" id="FNJI01000044">
    <property type="protein sequence ID" value="SDP75353.1"/>
    <property type="molecule type" value="Genomic_DNA"/>
</dbReference>
<dbReference type="AlphaFoldDB" id="A0A1H0VAF7"/>
<protein>
    <submittedName>
        <fullName evidence="1">Uncharacterized protein</fullName>
    </submittedName>
</protein>
<reference evidence="1 2" key="1">
    <citation type="submission" date="2016-10" db="EMBL/GenBank/DDBJ databases">
        <authorList>
            <person name="de Groot N.N."/>
        </authorList>
    </citation>
    <scope>NUCLEOTIDE SEQUENCE [LARGE SCALE GENOMIC DNA]</scope>
    <source>
        <strain evidence="1 2">DSM 12130</strain>
    </source>
</reference>
<keyword evidence="2" id="KW-1185">Reference proteome</keyword>
<accession>A0A1H0VAF7</accession>
<organism evidence="1 2">
    <name type="scientific">Desulforhopalus singaporensis</name>
    <dbReference type="NCBI Taxonomy" id="91360"/>
    <lineage>
        <taxon>Bacteria</taxon>
        <taxon>Pseudomonadati</taxon>
        <taxon>Thermodesulfobacteriota</taxon>
        <taxon>Desulfobulbia</taxon>
        <taxon>Desulfobulbales</taxon>
        <taxon>Desulfocapsaceae</taxon>
        <taxon>Desulforhopalus</taxon>
    </lineage>
</organism>
<evidence type="ECO:0000313" key="2">
    <source>
        <dbReference type="Proteomes" id="UP000199073"/>
    </source>
</evidence>